<sequence length="94" mass="10920">MDLEGKRFGRVLHFYNLVMKFEDLKELGRESAVKHQIDYCALGSKKTLLGFDELGMLLGIPPHKALHLKVLIAKFLPEKHFRELLLCLGMWRNL</sequence>
<dbReference type="Proteomes" id="UP001372338">
    <property type="component" value="Unassembled WGS sequence"/>
</dbReference>
<proteinExistence type="predicted"/>
<reference evidence="1 2" key="1">
    <citation type="submission" date="2024-01" db="EMBL/GenBank/DDBJ databases">
        <title>The genomes of 5 underutilized Papilionoideae crops provide insights into root nodulation and disease resistanc.</title>
        <authorList>
            <person name="Yuan L."/>
        </authorList>
    </citation>
    <scope>NUCLEOTIDE SEQUENCE [LARGE SCALE GENOMIC DNA]</scope>
    <source>
        <strain evidence="1">ZHUSHIDOU_FW_LH</strain>
        <tissue evidence="1">Leaf</tissue>
    </source>
</reference>
<evidence type="ECO:0000313" key="1">
    <source>
        <dbReference type="EMBL" id="KAK7290005.1"/>
    </source>
</evidence>
<organism evidence="1 2">
    <name type="scientific">Crotalaria pallida</name>
    <name type="common">Smooth rattlebox</name>
    <name type="synonym">Crotalaria striata</name>
    <dbReference type="NCBI Taxonomy" id="3830"/>
    <lineage>
        <taxon>Eukaryota</taxon>
        <taxon>Viridiplantae</taxon>
        <taxon>Streptophyta</taxon>
        <taxon>Embryophyta</taxon>
        <taxon>Tracheophyta</taxon>
        <taxon>Spermatophyta</taxon>
        <taxon>Magnoliopsida</taxon>
        <taxon>eudicotyledons</taxon>
        <taxon>Gunneridae</taxon>
        <taxon>Pentapetalae</taxon>
        <taxon>rosids</taxon>
        <taxon>fabids</taxon>
        <taxon>Fabales</taxon>
        <taxon>Fabaceae</taxon>
        <taxon>Papilionoideae</taxon>
        <taxon>50 kb inversion clade</taxon>
        <taxon>genistoids sensu lato</taxon>
        <taxon>core genistoids</taxon>
        <taxon>Crotalarieae</taxon>
        <taxon>Crotalaria</taxon>
    </lineage>
</organism>
<dbReference type="EMBL" id="JAYWIO010000001">
    <property type="protein sequence ID" value="KAK7290005.1"/>
    <property type="molecule type" value="Genomic_DNA"/>
</dbReference>
<keyword evidence="2" id="KW-1185">Reference proteome</keyword>
<comment type="caution">
    <text evidence="1">The sequence shown here is derived from an EMBL/GenBank/DDBJ whole genome shotgun (WGS) entry which is preliminary data.</text>
</comment>
<protein>
    <submittedName>
        <fullName evidence="1">Uncharacterized protein</fullName>
    </submittedName>
</protein>
<evidence type="ECO:0000313" key="2">
    <source>
        <dbReference type="Proteomes" id="UP001372338"/>
    </source>
</evidence>
<accession>A0AAN9J0P5</accession>
<name>A0AAN9J0P5_CROPI</name>
<gene>
    <name evidence="1" type="ORF">RIF29_04100</name>
</gene>
<dbReference type="AlphaFoldDB" id="A0AAN9J0P5"/>